<sequence>MTREYVRLRDNMENYFRIAPTRPKTNKHARLFFY</sequence>
<organism evidence="1 2">
    <name type="scientific">Borrelia duttonii CR2A</name>
    <dbReference type="NCBI Taxonomy" id="1432657"/>
    <lineage>
        <taxon>Bacteria</taxon>
        <taxon>Pseudomonadati</taxon>
        <taxon>Spirochaetota</taxon>
        <taxon>Spirochaetia</taxon>
        <taxon>Spirochaetales</taxon>
        <taxon>Borreliaceae</taxon>
        <taxon>Borrelia</taxon>
    </lineage>
</organism>
<reference evidence="1 2" key="1">
    <citation type="submission" date="2013-12" db="EMBL/GenBank/DDBJ databases">
        <title>Comparative genomics of relapsing fever spirochetes.</title>
        <authorList>
            <person name="Schwan T.G."/>
            <person name="Raffel S.J."/>
            <person name="Porcella S.F."/>
        </authorList>
    </citation>
    <scope>NUCLEOTIDE SEQUENCE [LARGE SCALE GENOMIC DNA]</scope>
    <source>
        <strain evidence="1 2">CR2A</strain>
    </source>
</reference>
<name>W6TXF3_9SPIR</name>
<evidence type="ECO:0000313" key="1">
    <source>
        <dbReference type="EMBL" id="ETZ17811.1"/>
    </source>
</evidence>
<proteinExistence type="predicted"/>
<dbReference type="Proteomes" id="UP000019148">
    <property type="component" value="Unassembled WGS sequence"/>
</dbReference>
<dbReference type="AlphaFoldDB" id="W6TXF3"/>
<comment type="caution">
    <text evidence="1">The sequence shown here is derived from an EMBL/GenBank/DDBJ whole genome shotgun (WGS) entry which is preliminary data.</text>
</comment>
<evidence type="ECO:0000313" key="2">
    <source>
        <dbReference type="Proteomes" id="UP000019148"/>
    </source>
</evidence>
<protein>
    <submittedName>
        <fullName evidence="1">Terminase large subunit</fullName>
    </submittedName>
</protein>
<gene>
    <name evidence="1" type="ORF">BDCR2A_01225</name>
</gene>
<accession>W6TXF3</accession>
<dbReference type="EMBL" id="AZIT01000003">
    <property type="protein sequence ID" value="ETZ17811.1"/>
    <property type="molecule type" value="Genomic_DNA"/>
</dbReference>